<name>A0ABQ5RPJ4_9CHLO</name>
<feature type="chain" id="PRO_5045317244" evidence="5">
    <location>
        <begin position="30"/>
        <end position="500"/>
    </location>
</feature>
<evidence type="ECO:0000256" key="1">
    <source>
        <dbReference type="ARBA" id="ARBA00006739"/>
    </source>
</evidence>
<dbReference type="InterPro" id="IPR029044">
    <property type="entry name" value="Nucleotide-diphossugar_trans"/>
</dbReference>
<evidence type="ECO:0000313" key="6">
    <source>
        <dbReference type="EMBL" id="GLI59477.1"/>
    </source>
</evidence>
<evidence type="ECO:0000256" key="5">
    <source>
        <dbReference type="SAM" id="SignalP"/>
    </source>
</evidence>
<keyword evidence="2" id="KW-0328">Glycosyltransferase</keyword>
<evidence type="ECO:0000313" key="7">
    <source>
        <dbReference type="Proteomes" id="UP001165090"/>
    </source>
</evidence>
<dbReference type="EMBL" id="BSDZ01000004">
    <property type="protein sequence ID" value="GLI59477.1"/>
    <property type="molecule type" value="Genomic_DNA"/>
</dbReference>
<comment type="caution">
    <text evidence="6">The sequence shown here is derived from an EMBL/GenBank/DDBJ whole genome shotgun (WGS) entry which is preliminary data.</text>
</comment>
<evidence type="ECO:0000256" key="3">
    <source>
        <dbReference type="ARBA" id="ARBA00022679"/>
    </source>
</evidence>
<feature type="region of interest" description="Disordered" evidence="4">
    <location>
        <begin position="184"/>
        <end position="203"/>
    </location>
</feature>
<dbReference type="PANTHER" id="PTHR43179:SF12">
    <property type="entry name" value="GALACTOFURANOSYLTRANSFERASE GLFT2"/>
    <property type="match status" value="1"/>
</dbReference>
<keyword evidence="7" id="KW-1185">Reference proteome</keyword>
<gene>
    <name evidence="6" type="ORF">VaNZ11_001360</name>
</gene>
<organism evidence="6 7">
    <name type="scientific">Volvox africanus</name>
    <dbReference type="NCBI Taxonomy" id="51714"/>
    <lineage>
        <taxon>Eukaryota</taxon>
        <taxon>Viridiplantae</taxon>
        <taxon>Chlorophyta</taxon>
        <taxon>core chlorophytes</taxon>
        <taxon>Chlorophyceae</taxon>
        <taxon>CS clade</taxon>
        <taxon>Chlamydomonadales</taxon>
        <taxon>Volvocaceae</taxon>
        <taxon>Volvox</taxon>
    </lineage>
</organism>
<dbReference type="Gene3D" id="3.90.550.10">
    <property type="entry name" value="Spore Coat Polysaccharide Biosynthesis Protein SpsA, Chain A"/>
    <property type="match status" value="1"/>
</dbReference>
<feature type="signal peptide" evidence="5">
    <location>
        <begin position="1"/>
        <end position="29"/>
    </location>
</feature>
<evidence type="ECO:0000256" key="2">
    <source>
        <dbReference type="ARBA" id="ARBA00022676"/>
    </source>
</evidence>
<sequence length="500" mass="55647">MQMGFPKKAVALKIVLVLSSLVLFRCTLGQHHGHGDVQPVPFTYCKPYLERLSNSDQHQLRESYQEYHSAYARFMRAARNKEAFQQGAPTWMETDEQRRAWNLTYILGNDIQNLTATFDAAKDVMFNMENRIKAQLQQLEGSGSLPSNTQIDDLSPCIMRKIYPSQFPDQPAVSLLVRLRGDVPNRADWPPSESNTPEPPVGKGPEAVAAFIDRAKKCNLVAPTELIVMLSGPSATLQATTWAWQSWQSDGFAVPILDTLDREAHAFNRLASVARGSLLVALRGDQPLVDDLLTGPDCSWLQRIITLYHRIPPLGAMAHGRFAFSYPGGTTRLLGAANGDNLFFREQMTSIPFQYVLYGDYMGMSFRRSALEEIGGFDEDLPQGSEPCGSYLRMDLCLRLWKSGWRVGAHDAGLLHQPVTDVGPAANNDLTRCPPDVANLAAQLINARHMQPGASINDEAPTLKVLAERVRDLNMQKLLPLRPDSLQNCPMEQGCNLKTQ</sequence>
<dbReference type="PANTHER" id="PTHR43179">
    <property type="entry name" value="RHAMNOSYLTRANSFERASE WBBL"/>
    <property type="match status" value="1"/>
</dbReference>
<dbReference type="SUPFAM" id="SSF53448">
    <property type="entry name" value="Nucleotide-diphospho-sugar transferases"/>
    <property type="match status" value="1"/>
</dbReference>
<proteinExistence type="inferred from homology"/>
<accession>A0ABQ5RPJ4</accession>
<comment type="similarity">
    <text evidence="1">Belongs to the glycosyltransferase 2 family.</text>
</comment>
<evidence type="ECO:0000256" key="4">
    <source>
        <dbReference type="SAM" id="MobiDB-lite"/>
    </source>
</evidence>
<protein>
    <submittedName>
        <fullName evidence="6">Uncharacterized protein</fullName>
    </submittedName>
</protein>
<keyword evidence="5" id="KW-0732">Signal</keyword>
<dbReference type="Proteomes" id="UP001165090">
    <property type="component" value="Unassembled WGS sequence"/>
</dbReference>
<reference evidence="6 7" key="1">
    <citation type="journal article" date="2023" name="IScience">
        <title>Expanded male sex-determining region conserved during the evolution of homothallism in the green alga Volvox.</title>
        <authorList>
            <person name="Yamamoto K."/>
            <person name="Matsuzaki R."/>
            <person name="Mahakham W."/>
            <person name="Heman W."/>
            <person name="Sekimoto H."/>
            <person name="Kawachi M."/>
            <person name="Minakuchi Y."/>
            <person name="Toyoda A."/>
            <person name="Nozaki H."/>
        </authorList>
    </citation>
    <scope>NUCLEOTIDE SEQUENCE [LARGE SCALE GENOMIC DNA]</scope>
    <source>
        <strain evidence="6 7">NIES-4468</strain>
    </source>
</reference>
<keyword evidence="3" id="KW-0808">Transferase</keyword>